<comment type="caution">
    <text evidence="9">The sequence shown here is derived from an EMBL/GenBank/DDBJ whole genome shotgun (WGS) entry which is preliminary data.</text>
</comment>
<feature type="compositionally biased region" description="Gly residues" evidence="7">
    <location>
        <begin position="76"/>
        <end position="90"/>
    </location>
</feature>
<dbReference type="OrthoDB" id="6773263at2759"/>
<keyword evidence="3" id="KW-0540">Nuclease</keyword>
<keyword evidence="5" id="KW-0378">Hydrolase</keyword>
<sequence>MDDPRTLRDLQQVCGTITWIRPRLGLTTEELAPLFTLLRGDGDLASPRELTPAAKGALERVADATRRQLLTAKGQQQGGQSGDDGAGSGRRGARRATEHPRR</sequence>
<evidence type="ECO:0000256" key="6">
    <source>
        <dbReference type="ARBA" id="ARBA00022918"/>
    </source>
</evidence>
<dbReference type="SUPFAM" id="SSF56672">
    <property type="entry name" value="DNA/RNA polymerases"/>
    <property type="match status" value="1"/>
</dbReference>
<dbReference type="InterPro" id="IPR010661">
    <property type="entry name" value="RVT_thumb"/>
</dbReference>
<gene>
    <name evidence="9" type="ORF">DV515_00016927</name>
</gene>
<feature type="domain" description="Reverse transcriptase thumb" evidence="8">
    <location>
        <begin position="2"/>
        <end position="59"/>
    </location>
</feature>
<dbReference type="GO" id="GO:0016787">
    <property type="term" value="F:hydrolase activity"/>
    <property type="evidence" value="ECO:0007669"/>
    <property type="project" value="UniProtKB-KW"/>
</dbReference>
<dbReference type="GO" id="GO:0003964">
    <property type="term" value="F:RNA-directed DNA polymerase activity"/>
    <property type="evidence" value="ECO:0007669"/>
    <property type="project" value="UniProtKB-KW"/>
</dbReference>
<evidence type="ECO:0000256" key="4">
    <source>
        <dbReference type="ARBA" id="ARBA00022759"/>
    </source>
</evidence>
<dbReference type="AlphaFoldDB" id="A0A3L8R9Z2"/>
<dbReference type="Gene3D" id="3.30.70.270">
    <property type="match status" value="1"/>
</dbReference>
<protein>
    <recommendedName>
        <fullName evidence="8">Reverse transcriptase thumb domain-containing protein</fullName>
    </recommendedName>
</protein>
<evidence type="ECO:0000256" key="5">
    <source>
        <dbReference type="ARBA" id="ARBA00022801"/>
    </source>
</evidence>
<dbReference type="InterPro" id="IPR043502">
    <property type="entry name" value="DNA/RNA_pol_sf"/>
</dbReference>
<reference evidence="9 10" key="1">
    <citation type="journal article" date="2018" name="Proc. R. Soc. B">
        <title>A non-coding region near Follistatin controls head colour polymorphism in the Gouldian finch.</title>
        <authorList>
            <person name="Toomey M.B."/>
            <person name="Marques C.I."/>
            <person name="Andrade P."/>
            <person name="Araujo P.M."/>
            <person name="Sabatino S."/>
            <person name="Gazda M.A."/>
            <person name="Afonso S."/>
            <person name="Lopes R.J."/>
            <person name="Corbo J.C."/>
            <person name="Carneiro M."/>
        </authorList>
    </citation>
    <scope>NUCLEOTIDE SEQUENCE [LARGE SCALE GENOMIC DNA]</scope>
    <source>
        <strain evidence="9">Red01</strain>
        <tissue evidence="9">Muscle</tissue>
    </source>
</reference>
<keyword evidence="10" id="KW-1185">Reference proteome</keyword>
<dbReference type="Pfam" id="PF06817">
    <property type="entry name" value="RVT_thumb"/>
    <property type="match status" value="1"/>
</dbReference>
<accession>A0A3L8R9Z2</accession>
<evidence type="ECO:0000313" key="9">
    <source>
        <dbReference type="EMBL" id="RLV76486.1"/>
    </source>
</evidence>
<dbReference type="EMBL" id="QUSF01000593">
    <property type="protein sequence ID" value="RLV76486.1"/>
    <property type="molecule type" value="Genomic_DNA"/>
</dbReference>
<dbReference type="GO" id="GO:0004519">
    <property type="term" value="F:endonuclease activity"/>
    <property type="evidence" value="ECO:0007669"/>
    <property type="project" value="UniProtKB-KW"/>
</dbReference>
<dbReference type="PANTHER" id="PTHR41694">
    <property type="entry name" value="ENDOGENOUS RETROVIRUS GROUP K MEMBER POL PROTEIN"/>
    <property type="match status" value="1"/>
</dbReference>
<evidence type="ECO:0000256" key="1">
    <source>
        <dbReference type="ARBA" id="ARBA00022679"/>
    </source>
</evidence>
<evidence type="ECO:0000256" key="2">
    <source>
        <dbReference type="ARBA" id="ARBA00022695"/>
    </source>
</evidence>
<dbReference type="InterPro" id="IPR043128">
    <property type="entry name" value="Rev_trsase/Diguanyl_cyclase"/>
</dbReference>
<evidence type="ECO:0000313" key="10">
    <source>
        <dbReference type="Proteomes" id="UP000276834"/>
    </source>
</evidence>
<evidence type="ECO:0000256" key="3">
    <source>
        <dbReference type="ARBA" id="ARBA00022722"/>
    </source>
</evidence>
<keyword evidence="2" id="KW-0548">Nucleotidyltransferase</keyword>
<evidence type="ECO:0000256" key="7">
    <source>
        <dbReference type="SAM" id="MobiDB-lite"/>
    </source>
</evidence>
<dbReference type="Proteomes" id="UP000276834">
    <property type="component" value="Unassembled WGS sequence"/>
</dbReference>
<keyword evidence="6" id="KW-0695">RNA-directed DNA polymerase</keyword>
<keyword evidence="1" id="KW-0808">Transferase</keyword>
<keyword evidence="4" id="KW-0255">Endonuclease</keyword>
<organism evidence="9 10">
    <name type="scientific">Chloebia gouldiae</name>
    <name type="common">Gouldian finch</name>
    <name type="synonym">Erythrura gouldiae</name>
    <dbReference type="NCBI Taxonomy" id="44316"/>
    <lineage>
        <taxon>Eukaryota</taxon>
        <taxon>Metazoa</taxon>
        <taxon>Chordata</taxon>
        <taxon>Craniata</taxon>
        <taxon>Vertebrata</taxon>
        <taxon>Euteleostomi</taxon>
        <taxon>Archelosauria</taxon>
        <taxon>Archosauria</taxon>
        <taxon>Dinosauria</taxon>
        <taxon>Saurischia</taxon>
        <taxon>Theropoda</taxon>
        <taxon>Coelurosauria</taxon>
        <taxon>Aves</taxon>
        <taxon>Neognathae</taxon>
        <taxon>Neoaves</taxon>
        <taxon>Telluraves</taxon>
        <taxon>Australaves</taxon>
        <taxon>Passeriformes</taxon>
        <taxon>Passeroidea</taxon>
        <taxon>Passeridae</taxon>
        <taxon>Chloebia</taxon>
    </lineage>
</organism>
<dbReference type="GO" id="GO:0035613">
    <property type="term" value="F:RNA stem-loop binding"/>
    <property type="evidence" value="ECO:0007669"/>
    <property type="project" value="TreeGrafter"/>
</dbReference>
<dbReference type="PANTHER" id="PTHR41694:SF3">
    <property type="entry name" value="RNA-DIRECTED DNA POLYMERASE-RELATED"/>
    <property type="match status" value="1"/>
</dbReference>
<feature type="region of interest" description="Disordered" evidence="7">
    <location>
        <begin position="67"/>
        <end position="102"/>
    </location>
</feature>
<evidence type="ECO:0000259" key="8">
    <source>
        <dbReference type="Pfam" id="PF06817"/>
    </source>
</evidence>
<proteinExistence type="predicted"/>
<name>A0A3L8R9Z2_CHLGU</name>